<organism evidence="3 4">
    <name type="scientific">Maritimibacter dapengensis</name>
    <dbReference type="NCBI Taxonomy" id="2836868"/>
    <lineage>
        <taxon>Bacteria</taxon>
        <taxon>Pseudomonadati</taxon>
        <taxon>Pseudomonadota</taxon>
        <taxon>Alphaproteobacteria</taxon>
        <taxon>Rhodobacterales</taxon>
        <taxon>Roseobacteraceae</taxon>
        <taxon>Maritimibacter</taxon>
    </lineage>
</organism>
<dbReference type="InterPro" id="IPR002641">
    <property type="entry name" value="PNPLA_dom"/>
</dbReference>
<dbReference type="PANTHER" id="PTHR14226">
    <property type="entry name" value="NEUROPATHY TARGET ESTERASE/SWISS CHEESE D.MELANOGASTER"/>
    <property type="match status" value="1"/>
</dbReference>
<sequence length="295" mass="31641">MGRPKIGLALGSGGARGWCHIGVIEALAALGVKPDMIAGTSMGAVVGAAWAGEALPALRDWVEKLTPAAFLRLMDVSFNSGGLVEARRLEALMKDIGVPDRLENLHCPFTAVATDMQTGREIWFSEGETYRAVRGSAGIPGVMTPVKYDGRWLLDGGLVNPVPVSAVRALGAEVILAVNPNARPDGQIWKAPDETPHWIAKVLPEALHDVFGISPEESLRASKPGYFDVVNAAIDVTTQQISRARLAGEPPHVLMDADLTHITVLELFRGKEIISEGHRLVEAQADRIRRVCGLD</sequence>
<evidence type="ECO:0000313" key="4">
    <source>
        <dbReference type="Proteomes" id="UP000756530"/>
    </source>
</evidence>
<gene>
    <name evidence="3" type="ORF">KJP28_11895</name>
</gene>
<keyword evidence="1" id="KW-0443">Lipid metabolism</keyword>
<dbReference type="InterPro" id="IPR050301">
    <property type="entry name" value="NTE"/>
</dbReference>
<keyword evidence="1" id="KW-0442">Lipid degradation</keyword>
<comment type="caution">
    <text evidence="1">Lacks conserved residue(s) required for the propagation of feature annotation.</text>
</comment>
<accession>A0ABS6T2Z5</accession>
<reference evidence="3 4" key="1">
    <citation type="submission" date="2021-05" db="EMBL/GenBank/DDBJ databases">
        <title>Culturable bacteria isolated from Daya Bay.</title>
        <authorList>
            <person name="Zheng W."/>
            <person name="Yu S."/>
            <person name="Huang Y."/>
        </authorList>
    </citation>
    <scope>NUCLEOTIDE SEQUENCE [LARGE SCALE GENOMIC DNA]</scope>
    <source>
        <strain evidence="3 4">DP4N28-5</strain>
    </source>
</reference>
<feature type="short sequence motif" description="GXSXG" evidence="1">
    <location>
        <begin position="39"/>
        <end position="43"/>
    </location>
</feature>
<dbReference type="EMBL" id="JAHUZE010000002">
    <property type="protein sequence ID" value="MBV7379629.1"/>
    <property type="molecule type" value="Genomic_DNA"/>
</dbReference>
<evidence type="ECO:0000313" key="3">
    <source>
        <dbReference type="EMBL" id="MBV7379629.1"/>
    </source>
</evidence>
<evidence type="ECO:0000259" key="2">
    <source>
        <dbReference type="PROSITE" id="PS51635"/>
    </source>
</evidence>
<keyword evidence="4" id="KW-1185">Reference proteome</keyword>
<dbReference type="RefSeq" id="WP_218392742.1">
    <property type="nucleotide sequence ID" value="NZ_JAHUZE010000002.1"/>
</dbReference>
<dbReference type="PANTHER" id="PTHR14226:SF76">
    <property type="entry name" value="NTE FAMILY PROTEIN RSSA"/>
    <property type="match status" value="1"/>
</dbReference>
<protein>
    <submittedName>
        <fullName evidence="3">Patatin-like phospholipase family protein</fullName>
    </submittedName>
</protein>
<evidence type="ECO:0000256" key="1">
    <source>
        <dbReference type="PROSITE-ProRule" id="PRU01161"/>
    </source>
</evidence>
<dbReference type="Proteomes" id="UP000756530">
    <property type="component" value="Unassembled WGS sequence"/>
</dbReference>
<feature type="short sequence motif" description="DGA/G" evidence="1">
    <location>
        <begin position="155"/>
        <end position="157"/>
    </location>
</feature>
<proteinExistence type="predicted"/>
<feature type="domain" description="PNPLA" evidence="2">
    <location>
        <begin position="8"/>
        <end position="168"/>
    </location>
</feature>
<name>A0ABS6T2Z5_9RHOB</name>
<comment type="caution">
    <text evidence="3">The sequence shown here is derived from an EMBL/GenBank/DDBJ whole genome shotgun (WGS) entry which is preliminary data.</text>
</comment>
<dbReference type="Pfam" id="PF01734">
    <property type="entry name" value="Patatin"/>
    <property type="match status" value="1"/>
</dbReference>
<keyword evidence="1" id="KW-0378">Hydrolase</keyword>
<dbReference type="PROSITE" id="PS51635">
    <property type="entry name" value="PNPLA"/>
    <property type="match status" value="1"/>
</dbReference>
<feature type="active site" description="Proton acceptor" evidence="1">
    <location>
        <position position="155"/>
    </location>
</feature>
<feature type="active site" description="Nucleophile" evidence="1">
    <location>
        <position position="41"/>
    </location>
</feature>